<keyword evidence="3 7" id="KW-0812">Transmembrane</keyword>
<evidence type="ECO:0000259" key="8">
    <source>
        <dbReference type="Pfam" id="PF05425"/>
    </source>
</evidence>
<evidence type="ECO:0000256" key="6">
    <source>
        <dbReference type="SAM" id="MobiDB-lite"/>
    </source>
</evidence>
<evidence type="ECO:0000256" key="3">
    <source>
        <dbReference type="ARBA" id="ARBA00022692"/>
    </source>
</evidence>
<protein>
    <submittedName>
        <fullName evidence="9">CopD family protein</fullName>
    </submittedName>
</protein>
<dbReference type="Proteomes" id="UP001595685">
    <property type="component" value="Unassembled WGS sequence"/>
</dbReference>
<evidence type="ECO:0000256" key="7">
    <source>
        <dbReference type="SAM" id="Phobius"/>
    </source>
</evidence>
<dbReference type="InterPro" id="IPR008457">
    <property type="entry name" value="Cu-R_CopD_dom"/>
</dbReference>
<evidence type="ECO:0000256" key="1">
    <source>
        <dbReference type="ARBA" id="ARBA00004651"/>
    </source>
</evidence>
<feature type="compositionally biased region" description="Low complexity" evidence="6">
    <location>
        <begin position="291"/>
        <end position="321"/>
    </location>
</feature>
<accession>A0ABV7WIJ8</accession>
<comment type="caution">
    <text evidence="9">The sequence shown here is derived from an EMBL/GenBank/DDBJ whole genome shotgun (WGS) entry which is preliminary data.</text>
</comment>
<proteinExistence type="predicted"/>
<keyword evidence="5 7" id="KW-0472">Membrane</keyword>
<dbReference type="PANTHER" id="PTHR34820:SF4">
    <property type="entry name" value="INNER MEMBRANE PROTEIN YEBZ"/>
    <property type="match status" value="1"/>
</dbReference>
<reference evidence="10" key="1">
    <citation type="journal article" date="2019" name="Int. J. Syst. Evol. Microbiol.">
        <title>The Global Catalogue of Microorganisms (GCM) 10K type strain sequencing project: providing services to taxonomists for standard genome sequencing and annotation.</title>
        <authorList>
            <consortium name="The Broad Institute Genomics Platform"/>
            <consortium name="The Broad Institute Genome Sequencing Center for Infectious Disease"/>
            <person name="Wu L."/>
            <person name="Ma J."/>
        </authorList>
    </citation>
    <scope>NUCLEOTIDE SEQUENCE [LARGE SCALE GENOMIC DNA]</scope>
    <source>
        <strain evidence="10">NCAIM B.02333</strain>
    </source>
</reference>
<comment type="subcellular location">
    <subcellularLocation>
        <location evidence="1">Cell membrane</location>
        <topology evidence="1">Multi-pass membrane protein</topology>
    </subcellularLocation>
</comment>
<feature type="transmembrane region" description="Helical" evidence="7">
    <location>
        <begin position="233"/>
        <end position="253"/>
    </location>
</feature>
<feature type="transmembrane region" description="Helical" evidence="7">
    <location>
        <begin position="117"/>
        <end position="141"/>
    </location>
</feature>
<dbReference type="InterPro" id="IPR032694">
    <property type="entry name" value="CopC/D"/>
</dbReference>
<keyword evidence="4 7" id="KW-1133">Transmembrane helix</keyword>
<feature type="transmembrane region" description="Helical" evidence="7">
    <location>
        <begin position="87"/>
        <end position="105"/>
    </location>
</feature>
<feature type="region of interest" description="Disordered" evidence="6">
    <location>
        <begin position="257"/>
        <end position="337"/>
    </location>
</feature>
<sequence>GGVLGAPARCAARAAVAEAAAWAACEAVALLLLTGTLLGRGVTRLVPADVLAVLTALPAGRTVPAVLALLAAAALLALGAARARAALPARAALVVALAAVVLPVATTGHPAAAGDHVLTVVVLAVHVVAASLWVGGLVGVLLHVGGAGPARAVAVGRLSRLALACVVAVTGTGVAGALLVTDLPVRELLGTGYGALLLAKTAGVVVLVAVGWAHRRRTLPLLQAGRPGAFVRLAVAEAALLAGVLALAVGLAASPPPAGSATSSAAPSLAADAQTPPAASAPAAPDPAAPGGPAAPGDPVDGVPAAPVAPAAPVDPSAPVAPAAPPAEDMSGHDHGPLQVSVLVDADRLHLGAPVTAGVPVTVYSTSPDAVELRADDGSFVATVPSRTFITFPAPDWPGAYRFGDPDDVRYRDVLQVLPAP</sequence>
<evidence type="ECO:0000256" key="2">
    <source>
        <dbReference type="ARBA" id="ARBA00022475"/>
    </source>
</evidence>
<feature type="domain" description="Copper resistance protein D" evidence="8">
    <location>
        <begin position="154"/>
        <end position="251"/>
    </location>
</feature>
<evidence type="ECO:0000313" key="9">
    <source>
        <dbReference type="EMBL" id="MFC3689658.1"/>
    </source>
</evidence>
<feature type="transmembrane region" description="Helical" evidence="7">
    <location>
        <begin position="161"/>
        <end position="180"/>
    </location>
</feature>
<keyword evidence="10" id="KW-1185">Reference proteome</keyword>
<name>A0ABV7WIJ8_9MICO</name>
<dbReference type="EMBL" id="JBHRWW010000011">
    <property type="protein sequence ID" value="MFC3689658.1"/>
    <property type="molecule type" value="Genomic_DNA"/>
</dbReference>
<feature type="compositionally biased region" description="Low complexity" evidence="6">
    <location>
        <begin position="257"/>
        <end position="283"/>
    </location>
</feature>
<dbReference type="Pfam" id="PF05425">
    <property type="entry name" value="CopD"/>
    <property type="match status" value="1"/>
</dbReference>
<gene>
    <name evidence="9" type="ORF">ACFOLH_15020</name>
</gene>
<feature type="transmembrane region" description="Helical" evidence="7">
    <location>
        <begin position="192"/>
        <end position="213"/>
    </location>
</feature>
<evidence type="ECO:0000313" key="10">
    <source>
        <dbReference type="Proteomes" id="UP001595685"/>
    </source>
</evidence>
<feature type="transmembrane region" description="Helical" evidence="7">
    <location>
        <begin position="19"/>
        <end position="42"/>
    </location>
</feature>
<keyword evidence="2" id="KW-1003">Cell membrane</keyword>
<dbReference type="RefSeq" id="WP_376985645.1">
    <property type="nucleotide sequence ID" value="NZ_JBHRWW010000011.1"/>
</dbReference>
<evidence type="ECO:0000256" key="5">
    <source>
        <dbReference type="ARBA" id="ARBA00023136"/>
    </source>
</evidence>
<organism evidence="9 10">
    <name type="scientific">Aquipuribacter hungaricus</name>
    <dbReference type="NCBI Taxonomy" id="545624"/>
    <lineage>
        <taxon>Bacteria</taxon>
        <taxon>Bacillati</taxon>
        <taxon>Actinomycetota</taxon>
        <taxon>Actinomycetes</taxon>
        <taxon>Micrococcales</taxon>
        <taxon>Intrasporangiaceae</taxon>
        <taxon>Aquipuribacter</taxon>
    </lineage>
</organism>
<evidence type="ECO:0000256" key="4">
    <source>
        <dbReference type="ARBA" id="ARBA00022989"/>
    </source>
</evidence>
<feature type="non-terminal residue" evidence="9">
    <location>
        <position position="1"/>
    </location>
</feature>
<dbReference type="PANTHER" id="PTHR34820">
    <property type="entry name" value="INNER MEMBRANE PROTEIN YEBZ"/>
    <property type="match status" value="1"/>
</dbReference>
<feature type="transmembrane region" description="Helical" evidence="7">
    <location>
        <begin position="62"/>
        <end position="80"/>
    </location>
</feature>